<feature type="domain" description="TonB C-terminal" evidence="6">
    <location>
        <begin position="31"/>
        <end position="119"/>
    </location>
</feature>
<feature type="chain" id="PRO_5012549347" description="TonB C-terminal domain-containing protein" evidence="5">
    <location>
        <begin position="20"/>
        <end position="119"/>
    </location>
</feature>
<keyword evidence="8" id="KW-1185">Reference proteome</keyword>
<protein>
    <recommendedName>
        <fullName evidence="6">TonB C-terminal domain-containing protein</fullName>
    </recommendedName>
</protein>
<evidence type="ECO:0000256" key="4">
    <source>
        <dbReference type="ARBA" id="ARBA00023136"/>
    </source>
</evidence>
<organism evidence="7 8">
    <name type="scientific">Acinetobacter amyesii</name>
    <dbReference type="NCBI Taxonomy" id="2942470"/>
    <lineage>
        <taxon>Bacteria</taxon>
        <taxon>Pseudomonadati</taxon>
        <taxon>Pseudomonadota</taxon>
        <taxon>Gammaproteobacteria</taxon>
        <taxon>Moraxellales</taxon>
        <taxon>Moraxellaceae</taxon>
        <taxon>Acinetobacter</taxon>
    </lineage>
</organism>
<keyword evidence="4" id="KW-0472">Membrane</keyword>
<sequence length="119" mass="13229">MKIKTLILLSSILCGYSYAETDINNSPKELKLQSSGVSFLRTPKIDVNENDLKGKSHQFLARLYVNEIGKVTQVETLKSTGLDALDQKISASLRGARFKPYIENGQATSFIIQLPIKLN</sequence>
<dbReference type="Gene3D" id="3.30.1150.10">
    <property type="match status" value="1"/>
</dbReference>
<dbReference type="InterPro" id="IPR037682">
    <property type="entry name" value="TonB_C"/>
</dbReference>
<dbReference type="NCBIfam" id="TIGR01352">
    <property type="entry name" value="tonB_Cterm"/>
    <property type="match status" value="1"/>
</dbReference>
<dbReference type="InterPro" id="IPR006260">
    <property type="entry name" value="TonB/TolA_C"/>
</dbReference>
<dbReference type="AlphaFoldDB" id="A0A1T1H3T2"/>
<evidence type="ECO:0000256" key="1">
    <source>
        <dbReference type="ARBA" id="ARBA00004167"/>
    </source>
</evidence>
<dbReference type="RefSeq" id="WP_078189581.1">
    <property type="nucleotide sequence ID" value="NZ_JAMCOZ010000006.1"/>
</dbReference>
<evidence type="ECO:0000313" key="8">
    <source>
        <dbReference type="Proteomes" id="UP000191160"/>
    </source>
</evidence>
<proteinExistence type="predicted"/>
<evidence type="ECO:0000256" key="5">
    <source>
        <dbReference type="SAM" id="SignalP"/>
    </source>
</evidence>
<name>A0A1T1H3T2_9GAMM</name>
<dbReference type="Proteomes" id="UP000191160">
    <property type="component" value="Unassembled WGS sequence"/>
</dbReference>
<keyword evidence="3" id="KW-1133">Transmembrane helix</keyword>
<evidence type="ECO:0000259" key="6">
    <source>
        <dbReference type="PROSITE" id="PS52015"/>
    </source>
</evidence>
<dbReference type="PROSITE" id="PS52015">
    <property type="entry name" value="TONB_CTD"/>
    <property type="match status" value="1"/>
</dbReference>
<evidence type="ECO:0000256" key="3">
    <source>
        <dbReference type="ARBA" id="ARBA00022989"/>
    </source>
</evidence>
<dbReference type="EMBL" id="MVKX01000003">
    <property type="protein sequence ID" value="OOV84425.1"/>
    <property type="molecule type" value="Genomic_DNA"/>
</dbReference>
<dbReference type="SUPFAM" id="SSF74653">
    <property type="entry name" value="TolA/TonB C-terminal domain"/>
    <property type="match status" value="1"/>
</dbReference>
<feature type="signal peptide" evidence="5">
    <location>
        <begin position="1"/>
        <end position="19"/>
    </location>
</feature>
<dbReference type="GO" id="GO:0055085">
    <property type="term" value="P:transmembrane transport"/>
    <property type="evidence" value="ECO:0007669"/>
    <property type="project" value="InterPro"/>
</dbReference>
<dbReference type="Pfam" id="PF03544">
    <property type="entry name" value="TonB_C"/>
    <property type="match status" value="1"/>
</dbReference>
<gene>
    <name evidence="7" type="ORF">B1202_05505</name>
</gene>
<evidence type="ECO:0000256" key="2">
    <source>
        <dbReference type="ARBA" id="ARBA00022692"/>
    </source>
</evidence>
<keyword evidence="5" id="KW-0732">Signal</keyword>
<reference evidence="7 8" key="1">
    <citation type="submission" date="2017-02" db="EMBL/GenBank/DDBJ databases">
        <title>Acinetobacter sp. ANC 4945, whole genome shotgun sequencing project.</title>
        <authorList>
            <person name="Radolfova-Krizova L."/>
            <person name="Al Atrouni A."/>
            <person name="Nemec A."/>
        </authorList>
    </citation>
    <scope>NUCLEOTIDE SEQUENCE [LARGE SCALE GENOMIC DNA]</scope>
    <source>
        <strain evidence="7 8">ANC 4945</strain>
    </source>
</reference>
<comment type="caution">
    <text evidence="7">The sequence shown here is derived from an EMBL/GenBank/DDBJ whole genome shotgun (WGS) entry which is preliminary data.</text>
</comment>
<dbReference type="GO" id="GO:0016020">
    <property type="term" value="C:membrane"/>
    <property type="evidence" value="ECO:0007669"/>
    <property type="project" value="UniProtKB-SubCell"/>
</dbReference>
<accession>A0A1T1H3T2</accession>
<keyword evidence="2" id="KW-0812">Transmembrane</keyword>
<evidence type="ECO:0000313" key="7">
    <source>
        <dbReference type="EMBL" id="OOV84425.1"/>
    </source>
</evidence>
<comment type="subcellular location">
    <subcellularLocation>
        <location evidence="1">Membrane</location>
        <topology evidence="1">Single-pass membrane protein</topology>
    </subcellularLocation>
</comment>